<dbReference type="Proteomes" id="UP000068016">
    <property type="component" value="Unassembled WGS sequence"/>
</dbReference>
<sequence length="171" mass="18294">MLNRSFAELSIDLGCPALMSTGTRALFNSWLSAQVLLASLSDYQALLQVIQASAIADLTNGAIPLVASGPAKVGAKVMNLLNANGEYTKKIIENPLVAADFTDVGYAIADLAIESIYEVMNGAKMVRFAMNEINAANFNYSLSQLYMAMLAVQIDLLRQHAVSSLANGVYL</sequence>
<comment type="caution">
    <text evidence="1">The sequence shown here is derived from an EMBL/GenBank/DDBJ whole genome shotgun (WGS) entry which is preliminary data.</text>
</comment>
<evidence type="ECO:0000313" key="1">
    <source>
        <dbReference type="EMBL" id="KWN14713.1"/>
    </source>
</evidence>
<accession>A0A108EP40</accession>
<protein>
    <submittedName>
        <fullName evidence="1">Uncharacterized protein</fullName>
    </submittedName>
</protein>
<gene>
    <name evidence="1" type="ORF">WT83_16635</name>
</gene>
<evidence type="ECO:0000313" key="2">
    <source>
        <dbReference type="Proteomes" id="UP000068016"/>
    </source>
</evidence>
<name>A0A108EP40_9BURK</name>
<dbReference type="AlphaFoldDB" id="A0A108EP40"/>
<dbReference type="EMBL" id="LPLZ01000046">
    <property type="protein sequence ID" value="KWN14713.1"/>
    <property type="molecule type" value="Genomic_DNA"/>
</dbReference>
<proteinExistence type="predicted"/>
<organism evidence="1 2">
    <name type="scientific">Burkholderia territorii</name>
    <dbReference type="NCBI Taxonomy" id="1503055"/>
    <lineage>
        <taxon>Bacteria</taxon>
        <taxon>Pseudomonadati</taxon>
        <taxon>Pseudomonadota</taxon>
        <taxon>Betaproteobacteria</taxon>
        <taxon>Burkholderiales</taxon>
        <taxon>Burkholderiaceae</taxon>
        <taxon>Burkholderia</taxon>
        <taxon>Burkholderia cepacia complex</taxon>
    </lineage>
</organism>
<reference evidence="1 2" key="1">
    <citation type="submission" date="2015-11" db="EMBL/GenBank/DDBJ databases">
        <title>Expanding the genomic diversity of Burkholderia species for the development of highly accurate diagnostics.</title>
        <authorList>
            <person name="Sahl J."/>
            <person name="Keim P."/>
            <person name="Wagner D."/>
        </authorList>
    </citation>
    <scope>NUCLEOTIDE SEQUENCE [LARGE SCALE GENOMIC DNA]</scope>
    <source>
        <strain evidence="1 2">MSMB793WGS</strain>
    </source>
</reference>